<accession>A0A3M7P9V7</accession>
<protein>
    <submittedName>
        <fullName evidence="1">Uncharacterized protein</fullName>
    </submittedName>
</protein>
<comment type="caution">
    <text evidence="1">The sequence shown here is derived from an EMBL/GenBank/DDBJ whole genome shotgun (WGS) entry which is preliminary data.</text>
</comment>
<evidence type="ECO:0000313" key="1">
    <source>
        <dbReference type="EMBL" id="RMZ95822.1"/>
    </source>
</evidence>
<organism evidence="1 2">
    <name type="scientific">Brachionus plicatilis</name>
    <name type="common">Marine rotifer</name>
    <name type="synonym">Brachionus muelleri</name>
    <dbReference type="NCBI Taxonomy" id="10195"/>
    <lineage>
        <taxon>Eukaryota</taxon>
        <taxon>Metazoa</taxon>
        <taxon>Spiralia</taxon>
        <taxon>Gnathifera</taxon>
        <taxon>Rotifera</taxon>
        <taxon>Eurotatoria</taxon>
        <taxon>Monogononta</taxon>
        <taxon>Pseudotrocha</taxon>
        <taxon>Ploima</taxon>
        <taxon>Brachionidae</taxon>
        <taxon>Brachionus</taxon>
    </lineage>
</organism>
<evidence type="ECO:0000313" key="2">
    <source>
        <dbReference type="Proteomes" id="UP000276133"/>
    </source>
</evidence>
<dbReference type="AlphaFoldDB" id="A0A3M7P9V7"/>
<reference evidence="1 2" key="1">
    <citation type="journal article" date="2018" name="Sci. Rep.">
        <title>Genomic signatures of local adaptation to the degree of environmental predictability in rotifers.</title>
        <authorList>
            <person name="Franch-Gras L."/>
            <person name="Hahn C."/>
            <person name="Garcia-Roger E.M."/>
            <person name="Carmona M.J."/>
            <person name="Serra M."/>
            <person name="Gomez A."/>
        </authorList>
    </citation>
    <scope>NUCLEOTIDE SEQUENCE [LARGE SCALE GENOMIC DNA]</scope>
    <source>
        <strain evidence="1">HYR1</strain>
    </source>
</reference>
<gene>
    <name evidence="1" type="ORF">BpHYR1_017280</name>
</gene>
<name>A0A3M7P9V7_BRAPC</name>
<proteinExistence type="predicted"/>
<dbReference type="EMBL" id="REGN01012331">
    <property type="protein sequence ID" value="RMZ95822.1"/>
    <property type="molecule type" value="Genomic_DNA"/>
</dbReference>
<keyword evidence="2" id="KW-1185">Reference proteome</keyword>
<sequence>MSALSVLVVLGPVLNDKSDLRKLSSDSWISSGIGFLTMKPVNEPSASCRINFSSSAVILVFRSIMDRFKPVFLDTNGSSFAKLSLNKNPTMQTTLSSNYLLTIILCAFKLFDIFQGTKISKLRGLSEQCTYLSMFDKSPFCLLLKFILRFRR</sequence>
<dbReference type="Proteomes" id="UP000276133">
    <property type="component" value="Unassembled WGS sequence"/>
</dbReference>